<dbReference type="Proteomes" id="UP000036947">
    <property type="component" value="Unassembled WGS sequence"/>
</dbReference>
<gene>
    <name evidence="1" type="ORF">TOPH_02143</name>
</gene>
<dbReference type="EMBL" id="LFRF01000004">
    <property type="protein sequence ID" value="KND93321.1"/>
    <property type="molecule type" value="Genomic_DNA"/>
</dbReference>
<organism evidence="1 2">
    <name type="scientific">Tolypocladium ophioglossoides (strain CBS 100239)</name>
    <name type="common">Snaketongue truffleclub</name>
    <name type="synonym">Elaphocordyceps ophioglossoides</name>
    <dbReference type="NCBI Taxonomy" id="1163406"/>
    <lineage>
        <taxon>Eukaryota</taxon>
        <taxon>Fungi</taxon>
        <taxon>Dikarya</taxon>
        <taxon>Ascomycota</taxon>
        <taxon>Pezizomycotina</taxon>
        <taxon>Sordariomycetes</taxon>
        <taxon>Hypocreomycetidae</taxon>
        <taxon>Hypocreales</taxon>
        <taxon>Ophiocordycipitaceae</taxon>
        <taxon>Tolypocladium</taxon>
    </lineage>
</organism>
<evidence type="ECO:0000313" key="2">
    <source>
        <dbReference type="Proteomes" id="UP000036947"/>
    </source>
</evidence>
<comment type="caution">
    <text evidence="1">The sequence shown here is derived from an EMBL/GenBank/DDBJ whole genome shotgun (WGS) entry which is preliminary data.</text>
</comment>
<protein>
    <submittedName>
        <fullName evidence="1">Uncharacterized protein</fullName>
    </submittedName>
</protein>
<reference evidence="1 2" key="1">
    <citation type="journal article" date="2015" name="BMC Genomics">
        <title>The genome of the truffle-parasite Tolypocladium ophioglossoides and the evolution of antifungal peptaibiotics.</title>
        <authorList>
            <person name="Quandt C.A."/>
            <person name="Bushley K.E."/>
            <person name="Spatafora J.W."/>
        </authorList>
    </citation>
    <scope>NUCLEOTIDE SEQUENCE [LARGE SCALE GENOMIC DNA]</scope>
    <source>
        <strain evidence="1 2">CBS 100239</strain>
    </source>
</reference>
<evidence type="ECO:0000313" key="1">
    <source>
        <dbReference type="EMBL" id="KND93321.1"/>
    </source>
</evidence>
<name>A0A0L0NGV7_TOLOC</name>
<proteinExistence type="predicted"/>
<keyword evidence="2" id="KW-1185">Reference proteome</keyword>
<accession>A0A0L0NGV7</accession>
<dbReference type="AlphaFoldDB" id="A0A0L0NGV7"/>
<sequence>MPGIQTMLLVVAQFCGYAGIFKGQIIPALVHTNEVIQACLARWALQSLAPARPLVASSYLVGIRSNGEAVADPIFVAVAI</sequence>